<dbReference type="GO" id="GO:0016787">
    <property type="term" value="F:hydrolase activity"/>
    <property type="evidence" value="ECO:0007669"/>
    <property type="project" value="InterPro"/>
</dbReference>
<dbReference type="PANTHER" id="PTHR15394:SF3">
    <property type="entry name" value="SERINE HYDROLASE RBBP9"/>
    <property type="match status" value="1"/>
</dbReference>
<evidence type="ECO:0000313" key="2">
    <source>
        <dbReference type="Proteomes" id="UP000176424"/>
    </source>
</evidence>
<dbReference type="AlphaFoldDB" id="A0A1F4ZV17"/>
<dbReference type="InterPro" id="IPR010662">
    <property type="entry name" value="RBBP9/YdeN"/>
</dbReference>
<reference evidence="1 2" key="1">
    <citation type="journal article" date="2016" name="Nat. Commun.">
        <title>Thousands of microbial genomes shed light on interconnected biogeochemical processes in an aquifer system.</title>
        <authorList>
            <person name="Anantharaman K."/>
            <person name="Brown C.T."/>
            <person name="Hug L.A."/>
            <person name="Sharon I."/>
            <person name="Castelle C.J."/>
            <person name="Probst A.J."/>
            <person name="Thomas B.C."/>
            <person name="Singh A."/>
            <person name="Wilkins M.J."/>
            <person name="Karaoz U."/>
            <person name="Brodie E.L."/>
            <person name="Williams K.H."/>
            <person name="Hubbard S.S."/>
            <person name="Banfield J.F."/>
        </authorList>
    </citation>
    <scope>NUCLEOTIDE SEQUENCE [LARGE SCALE GENOMIC DNA]</scope>
</reference>
<dbReference type="Pfam" id="PF06821">
    <property type="entry name" value="Ser_hydrolase"/>
    <property type="match status" value="1"/>
</dbReference>
<comment type="caution">
    <text evidence="1">The sequence shown here is derived from an EMBL/GenBank/DDBJ whole genome shotgun (WGS) entry which is preliminary data.</text>
</comment>
<dbReference type="SUPFAM" id="SSF53474">
    <property type="entry name" value="alpha/beta-Hydrolases"/>
    <property type="match status" value="1"/>
</dbReference>
<protein>
    <recommendedName>
        <fullName evidence="3">AB hydrolase-1 domain-containing protein</fullName>
    </recommendedName>
</protein>
<name>A0A1F4ZV17_9BACT</name>
<dbReference type="InterPro" id="IPR029058">
    <property type="entry name" value="AB_hydrolase_fold"/>
</dbReference>
<dbReference type="Proteomes" id="UP000176424">
    <property type="component" value="Unassembled WGS sequence"/>
</dbReference>
<gene>
    <name evidence="1" type="ORF">A2397_05985</name>
</gene>
<accession>A0A1F4ZV17</accession>
<dbReference type="PANTHER" id="PTHR15394">
    <property type="entry name" value="SERINE HYDROLASE RBBP9"/>
    <property type="match status" value="1"/>
</dbReference>
<proteinExistence type="predicted"/>
<dbReference type="EMBL" id="MEXR01000018">
    <property type="protein sequence ID" value="OGD09938.1"/>
    <property type="molecule type" value="Genomic_DNA"/>
</dbReference>
<organism evidence="1 2">
    <name type="scientific">Candidatus Amesbacteria bacterium RIFOXYB1_FULL_44_23</name>
    <dbReference type="NCBI Taxonomy" id="1797263"/>
    <lineage>
        <taxon>Bacteria</taxon>
        <taxon>Candidatus Amesiibacteriota</taxon>
    </lineage>
</organism>
<dbReference type="STRING" id="1797263.A2397_05985"/>
<dbReference type="Gene3D" id="3.40.50.1820">
    <property type="entry name" value="alpha/beta hydrolase"/>
    <property type="match status" value="1"/>
</dbReference>
<sequence>MNQVKNFKIVFVHGYTASSHDNWYPAIASELSKLGIDYAIPDLPGGQFPHASQWLETIHSVVLKTDKPLVFVGHSLGTRTILLYLEKYRPKVEAVFLIAAFANRTENAHKYDGDGYPDFFEHQIDIKKIKPLSKKYVVMHSKDDPLDYEQGVEIAGQLNATLYSYDDRGHFSDPENASIILEVLSKELSLV</sequence>
<evidence type="ECO:0008006" key="3">
    <source>
        <dbReference type="Google" id="ProtNLM"/>
    </source>
</evidence>
<evidence type="ECO:0000313" key="1">
    <source>
        <dbReference type="EMBL" id="OGD09938.1"/>
    </source>
</evidence>